<keyword evidence="2" id="KW-1185">Reference proteome</keyword>
<dbReference type="EMBL" id="KE384942">
    <property type="protein sequence ID" value="KJK73336.1"/>
    <property type="molecule type" value="Genomic_DNA"/>
</dbReference>
<organism evidence="1 2">
    <name type="scientific">Metarhizium anisopliae BRIP 53293</name>
    <dbReference type="NCBI Taxonomy" id="1291518"/>
    <lineage>
        <taxon>Eukaryota</taxon>
        <taxon>Fungi</taxon>
        <taxon>Dikarya</taxon>
        <taxon>Ascomycota</taxon>
        <taxon>Pezizomycotina</taxon>
        <taxon>Sordariomycetes</taxon>
        <taxon>Hypocreomycetidae</taxon>
        <taxon>Hypocreales</taxon>
        <taxon>Clavicipitaceae</taxon>
        <taxon>Metarhizium</taxon>
    </lineage>
</organism>
<evidence type="ECO:0000313" key="2">
    <source>
        <dbReference type="Proteomes" id="UP000054544"/>
    </source>
</evidence>
<accession>A0A0D9NHC8</accession>
<sequence>MKVIVRAFGRDSPDVAWPDLFQGRGPVGGGSEKDAENSIVWLHSWVRLVLAGTSRAQRVGVPDPS</sequence>
<dbReference type="Proteomes" id="UP000054544">
    <property type="component" value="Unassembled WGS sequence"/>
</dbReference>
<proteinExistence type="predicted"/>
<gene>
    <name evidence="1" type="ORF">H634G_11506</name>
</gene>
<protein>
    <submittedName>
        <fullName evidence="1">Uncharacterized protein</fullName>
    </submittedName>
</protein>
<evidence type="ECO:0000313" key="1">
    <source>
        <dbReference type="EMBL" id="KJK73336.1"/>
    </source>
</evidence>
<name>A0A0D9NHC8_METAN</name>
<reference evidence="2" key="1">
    <citation type="journal article" date="2014" name="BMC Genomics">
        <title>The genome sequence of the biocontrol fungus Metarhizium anisopliae and comparative genomics of Metarhizium species.</title>
        <authorList>
            <person name="Pattemore J.A."/>
            <person name="Hane J.K."/>
            <person name="Williams A.H."/>
            <person name="Wilson B.A."/>
            <person name="Stodart B.J."/>
            <person name="Ash G.J."/>
        </authorList>
    </citation>
    <scope>NUCLEOTIDE SEQUENCE [LARGE SCALE GENOMIC DNA]</scope>
    <source>
        <strain evidence="2">BRIP 53293</strain>
    </source>
</reference>
<dbReference type="AlphaFoldDB" id="A0A0D9NHC8"/>